<reference evidence="1" key="1">
    <citation type="submission" date="2018-02" db="EMBL/GenBank/DDBJ databases">
        <title>Rhizophora mucronata_Transcriptome.</title>
        <authorList>
            <person name="Meera S.P."/>
            <person name="Sreeshan A."/>
            <person name="Augustine A."/>
        </authorList>
    </citation>
    <scope>NUCLEOTIDE SEQUENCE</scope>
    <source>
        <tissue evidence="1">Leaf</tissue>
    </source>
</reference>
<dbReference type="AlphaFoldDB" id="A0A2P2MZF5"/>
<name>A0A2P2MZF5_RHIMU</name>
<dbReference type="EMBL" id="GGEC01055131">
    <property type="protein sequence ID" value="MBX35615.1"/>
    <property type="molecule type" value="Transcribed_RNA"/>
</dbReference>
<accession>A0A2P2MZF5</accession>
<protein>
    <submittedName>
        <fullName evidence="1">Uncharacterized protein</fullName>
    </submittedName>
</protein>
<organism evidence="1">
    <name type="scientific">Rhizophora mucronata</name>
    <name type="common">Asiatic mangrove</name>
    <dbReference type="NCBI Taxonomy" id="61149"/>
    <lineage>
        <taxon>Eukaryota</taxon>
        <taxon>Viridiplantae</taxon>
        <taxon>Streptophyta</taxon>
        <taxon>Embryophyta</taxon>
        <taxon>Tracheophyta</taxon>
        <taxon>Spermatophyta</taxon>
        <taxon>Magnoliopsida</taxon>
        <taxon>eudicotyledons</taxon>
        <taxon>Gunneridae</taxon>
        <taxon>Pentapetalae</taxon>
        <taxon>rosids</taxon>
        <taxon>fabids</taxon>
        <taxon>Malpighiales</taxon>
        <taxon>Rhizophoraceae</taxon>
        <taxon>Rhizophora</taxon>
    </lineage>
</organism>
<evidence type="ECO:0000313" key="1">
    <source>
        <dbReference type="EMBL" id="MBX35615.1"/>
    </source>
</evidence>
<proteinExistence type="predicted"/>
<sequence>MSSIRSRSVFNLGIVNKCPRIAYLFYTHLKLKE</sequence>